<comment type="caution">
    <text evidence="2">The sequence shown here is derived from an EMBL/GenBank/DDBJ whole genome shotgun (WGS) entry which is preliminary data.</text>
</comment>
<evidence type="ECO:0000256" key="1">
    <source>
        <dbReference type="SAM" id="MobiDB-lite"/>
    </source>
</evidence>
<organism evidence="2 3">
    <name type="scientific">Diceros bicornis minor</name>
    <name type="common">South-central black rhinoceros</name>
    <dbReference type="NCBI Taxonomy" id="77932"/>
    <lineage>
        <taxon>Eukaryota</taxon>
        <taxon>Metazoa</taxon>
        <taxon>Chordata</taxon>
        <taxon>Craniata</taxon>
        <taxon>Vertebrata</taxon>
        <taxon>Euteleostomi</taxon>
        <taxon>Mammalia</taxon>
        <taxon>Eutheria</taxon>
        <taxon>Laurasiatheria</taxon>
        <taxon>Perissodactyla</taxon>
        <taxon>Rhinocerotidae</taxon>
        <taxon>Diceros</taxon>
    </lineage>
</organism>
<gene>
    <name evidence="2" type="ORF">HPG69_003725</name>
</gene>
<reference evidence="2 3" key="1">
    <citation type="journal article" date="2020" name="Mol. Biol. Evol.">
        <title>Interspecific Gene Flow and the Evolution of Specialization in Black and White Rhinoceros.</title>
        <authorList>
            <person name="Moodley Y."/>
            <person name="Westbury M.V."/>
            <person name="Russo I.M."/>
            <person name="Gopalakrishnan S."/>
            <person name="Rakotoarivelo A."/>
            <person name="Olsen R.A."/>
            <person name="Prost S."/>
            <person name="Tunstall T."/>
            <person name="Ryder O.A."/>
            <person name="Dalen L."/>
            <person name="Bruford M.W."/>
        </authorList>
    </citation>
    <scope>NUCLEOTIDE SEQUENCE [LARGE SCALE GENOMIC DNA]</scope>
    <source>
        <strain evidence="2">SBR-YM</strain>
        <tissue evidence="2">Skin</tissue>
    </source>
</reference>
<feature type="non-terminal residue" evidence="2">
    <location>
        <position position="1"/>
    </location>
</feature>
<proteinExistence type="predicted"/>
<name>A0A7J7ETR6_DICBM</name>
<keyword evidence="3" id="KW-1185">Reference proteome</keyword>
<dbReference type="EMBL" id="JACDTQ010002401">
    <property type="protein sequence ID" value="KAF5919087.1"/>
    <property type="molecule type" value="Genomic_DNA"/>
</dbReference>
<protein>
    <submittedName>
        <fullName evidence="2">Uncharacterized protein</fullName>
    </submittedName>
</protein>
<feature type="region of interest" description="Disordered" evidence="1">
    <location>
        <begin position="82"/>
        <end position="102"/>
    </location>
</feature>
<dbReference type="AlphaFoldDB" id="A0A7J7ETR6"/>
<evidence type="ECO:0000313" key="3">
    <source>
        <dbReference type="Proteomes" id="UP000551758"/>
    </source>
</evidence>
<dbReference type="Proteomes" id="UP000551758">
    <property type="component" value="Unassembled WGS sequence"/>
</dbReference>
<feature type="compositionally biased region" description="Polar residues" evidence="1">
    <location>
        <begin position="82"/>
        <end position="94"/>
    </location>
</feature>
<accession>A0A7J7ETR6</accession>
<sequence>LCRGHAKESGDAGGIRDLDTALREVLKTPLRMMAHHGGGMKPQMGQAHPCVLASKCDEPRQRRQRRKILKVIGCSCKVKSYGKNSQAKDVTGNTFEKEDMKK</sequence>
<evidence type="ECO:0000313" key="2">
    <source>
        <dbReference type="EMBL" id="KAF5919087.1"/>
    </source>
</evidence>